<evidence type="ECO:0000313" key="3">
    <source>
        <dbReference type="Proteomes" id="UP000008631"/>
    </source>
</evidence>
<gene>
    <name evidence="2" type="ordered locus">Isop_0831</name>
</gene>
<evidence type="ECO:0000259" key="1">
    <source>
        <dbReference type="SMART" id="SM00481"/>
    </source>
</evidence>
<organism evidence="2 3">
    <name type="scientific">Isosphaera pallida (strain ATCC 43644 / DSM 9630 / IS1B)</name>
    <dbReference type="NCBI Taxonomy" id="575540"/>
    <lineage>
        <taxon>Bacteria</taxon>
        <taxon>Pseudomonadati</taxon>
        <taxon>Planctomycetota</taxon>
        <taxon>Planctomycetia</taxon>
        <taxon>Isosphaerales</taxon>
        <taxon>Isosphaeraceae</taxon>
        <taxon>Isosphaera</taxon>
    </lineage>
</organism>
<dbReference type="PANTHER" id="PTHR42924:SF3">
    <property type="entry name" value="POLYMERASE_HISTIDINOL PHOSPHATASE N-TERMINAL DOMAIN-CONTAINING PROTEIN"/>
    <property type="match status" value="1"/>
</dbReference>
<dbReference type="SMART" id="SM00481">
    <property type="entry name" value="POLIIIAc"/>
    <property type="match status" value="1"/>
</dbReference>
<dbReference type="Pfam" id="PF02811">
    <property type="entry name" value="PHP"/>
    <property type="match status" value="1"/>
</dbReference>
<dbReference type="SUPFAM" id="SSF89550">
    <property type="entry name" value="PHP domain-like"/>
    <property type="match status" value="1"/>
</dbReference>
<dbReference type="InParanoid" id="E8R2D6"/>
<dbReference type="Proteomes" id="UP000008631">
    <property type="component" value="Chromosome"/>
</dbReference>
<feature type="domain" description="Polymerase/histidinol phosphatase N-terminal" evidence="1">
    <location>
        <begin position="3"/>
        <end position="71"/>
    </location>
</feature>
<dbReference type="eggNOG" id="COG0613">
    <property type="taxonomic scope" value="Bacteria"/>
</dbReference>
<dbReference type="EMBL" id="CP002353">
    <property type="protein sequence ID" value="ADV61421.1"/>
    <property type="molecule type" value="Genomic_DNA"/>
</dbReference>
<name>E8R2D6_ISOPI</name>
<dbReference type="GO" id="GO:0035312">
    <property type="term" value="F:5'-3' DNA exonuclease activity"/>
    <property type="evidence" value="ECO:0007669"/>
    <property type="project" value="TreeGrafter"/>
</dbReference>
<proteinExistence type="predicted"/>
<keyword evidence="3" id="KW-1185">Reference proteome</keyword>
<protein>
    <submittedName>
        <fullName evidence="2">PHP domain protein</fullName>
    </submittedName>
</protein>
<dbReference type="CDD" id="cd07432">
    <property type="entry name" value="PHP_HisPPase"/>
    <property type="match status" value="1"/>
</dbReference>
<dbReference type="AlphaFoldDB" id="E8R2D6"/>
<dbReference type="NCBIfam" id="NF038032">
    <property type="entry name" value="CehA_McbA_metalo"/>
    <property type="match status" value="1"/>
</dbReference>
<dbReference type="GO" id="GO:0004534">
    <property type="term" value="F:5'-3' RNA exonuclease activity"/>
    <property type="evidence" value="ECO:0007669"/>
    <property type="project" value="TreeGrafter"/>
</dbReference>
<dbReference type="HOGENOM" id="CLU_072983_1_1_0"/>
<dbReference type="InterPro" id="IPR003141">
    <property type="entry name" value="Pol/His_phosphatase_N"/>
</dbReference>
<dbReference type="RefSeq" id="WP_013563710.1">
    <property type="nucleotide sequence ID" value="NC_014962.1"/>
</dbReference>
<dbReference type="STRING" id="575540.Isop_0831"/>
<accession>E8R2D6</accession>
<dbReference type="PANTHER" id="PTHR42924">
    <property type="entry name" value="EXONUCLEASE"/>
    <property type="match status" value="1"/>
</dbReference>
<dbReference type="InterPro" id="IPR016195">
    <property type="entry name" value="Pol/histidinol_Pase-like"/>
</dbReference>
<dbReference type="InterPro" id="IPR052018">
    <property type="entry name" value="PHP_domain"/>
</dbReference>
<dbReference type="KEGG" id="ipa:Isop_0831"/>
<sequence>MRIDHHFHTTLHSPDSAMTPEAMIDRAVELGLDALIVTEHDHQWSQEELAEINQRSRGILVLSGVEVSAREGHFLVYGLPDLADVGVGITLKELLEVARRRGAAVVAAHPYRWGQDFERIAREFNDQLDALELASKNVDQHTRFLVERDLKRFPHLGCTGSSDAHHVNELGCYYSELDGTIQDMAGFVQALKQRRLKPRHHPAPSMVLTCGTLDED</sequence>
<dbReference type="InterPro" id="IPR004013">
    <property type="entry name" value="PHP_dom"/>
</dbReference>
<reference key="1">
    <citation type="submission" date="2010-11" db="EMBL/GenBank/DDBJ databases">
        <title>The complete sequence of chromosome of Isophaera pallida ATCC 43644.</title>
        <authorList>
            <consortium name="US DOE Joint Genome Institute (JGI-PGF)"/>
            <person name="Lucas S."/>
            <person name="Copeland A."/>
            <person name="Lapidus A."/>
            <person name="Bruce D."/>
            <person name="Goodwin L."/>
            <person name="Pitluck S."/>
            <person name="Kyrpides N."/>
            <person name="Mavromatis K."/>
            <person name="Pagani I."/>
            <person name="Ivanova N."/>
            <person name="Saunders E."/>
            <person name="Brettin T."/>
            <person name="Detter J.C."/>
            <person name="Han C."/>
            <person name="Tapia R."/>
            <person name="Land M."/>
            <person name="Hauser L."/>
            <person name="Markowitz V."/>
            <person name="Cheng J.-F."/>
            <person name="Hugenholtz P."/>
            <person name="Woyke T."/>
            <person name="Wu D."/>
            <person name="Eisen J.A."/>
        </authorList>
    </citation>
    <scope>NUCLEOTIDE SEQUENCE</scope>
    <source>
        <strain>ATCC 43644</strain>
    </source>
</reference>
<dbReference type="Gene3D" id="3.20.20.140">
    <property type="entry name" value="Metal-dependent hydrolases"/>
    <property type="match status" value="1"/>
</dbReference>
<evidence type="ECO:0000313" key="2">
    <source>
        <dbReference type="EMBL" id="ADV61421.1"/>
    </source>
</evidence>
<reference evidence="2 3" key="2">
    <citation type="journal article" date="2011" name="Stand. Genomic Sci.">
        <title>Complete genome sequence of Isosphaera pallida type strain (IS1B).</title>
        <authorList>
            <consortium name="US DOE Joint Genome Institute (JGI-PGF)"/>
            <person name="Goker M."/>
            <person name="Cleland D."/>
            <person name="Saunders E."/>
            <person name="Lapidus A."/>
            <person name="Nolan M."/>
            <person name="Lucas S."/>
            <person name="Hammon N."/>
            <person name="Deshpande S."/>
            <person name="Cheng J.F."/>
            <person name="Tapia R."/>
            <person name="Han C."/>
            <person name="Goodwin L."/>
            <person name="Pitluck S."/>
            <person name="Liolios K."/>
            <person name="Pagani I."/>
            <person name="Ivanova N."/>
            <person name="Mavromatis K."/>
            <person name="Pati A."/>
            <person name="Chen A."/>
            <person name="Palaniappan K."/>
            <person name="Land M."/>
            <person name="Hauser L."/>
            <person name="Chang Y.J."/>
            <person name="Jeffries C.D."/>
            <person name="Detter J.C."/>
            <person name="Beck B."/>
            <person name="Woyke T."/>
            <person name="Bristow J."/>
            <person name="Eisen J.A."/>
            <person name="Markowitz V."/>
            <person name="Hugenholtz P."/>
            <person name="Kyrpides N.C."/>
            <person name="Klenk H.P."/>
        </authorList>
    </citation>
    <scope>NUCLEOTIDE SEQUENCE [LARGE SCALE GENOMIC DNA]</scope>
    <source>
        <strain evidence="3">ATCC 43644 / DSM 9630 / IS1B</strain>
    </source>
</reference>
<dbReference type="Pfam" id="PF13263">
    <property type="entry name" value="PHP_C"/>
    <property type="match status" value="1"/>
</dbReference>